<protein>
    <submittedName>
        <fullName evidence="1">Uncharacterized protein</fullName>
    </submittedName>
</protein>
<accession>A0A1T4R0B1</accession>
<keyword evidence="2" id="KW-1185">Reference proteome</keyword>
<dbReference type="OrthoDB" id="1488502at2"/>
<dbReference type="EMBL" id="FUWH01000010">
    <property type="protein sequence ID" value="SKA09423.1"/>
    <property type="molecule type" value="Genomic_DNA"/>
</dbReference>
<dbReference type="SUPFAM" id="SSF89372">
    <property type="entry name" value="Fucose-specific lectin"/>
    <property type="match status" value="1"/>
</dbReference>
<evidence type="ECO:0000313" key="2">
    <source>
        <dbReference type="Proteomes" id="UP000190888"/>
    </source>
</evidence>
<gene>
    <name evidence="1" type="ORF">SAMN04488132_11035</name>
</gene>
<organism evidence="1 2">
    <name type="scientific">Sediminibacterium ginsengisoli</name>
    <dbReference type="NCBI Taxonomy" id="413434"/>
    <lineage>
        <taxon>Bacteria</taxon>
        <taxon>Pseudomonadati</taxon>
        <taxon>Bacteroidota</taxon>
        <taxon>Chitinophagia</taxon>
        <taxon>Chitinophagales</taxon>
        <taxon>Chitinophagaceae</taxon>
        <taxon>Sediminibacterium</taxon>
    </lineage>
</organism>
<dbReference type="Proteomes" id="UP000190888">
    <property type="component" value="Unassembled WGS sequence"/>
</dbReference>
<sequence length="1097" mass="117964">MFNLTLEGHLQLAGNETNGTVALLDQGNAILAVTTADANGRFSLETNTAPGLKLYGFPGQDLTDAQITPALSQSSTVYYETAVPSTTATHITLYLNGASSLVAAFKKNNPATAQPQAKAMLFGDSANILLPGYSTEFLAHLAPEKIYSHDTFLEKAGAAGGVSAFASQLTQHPAPSGSFAAAAVSPATRASSVTAKPGTDYNIPSSARWANNYGNWSQVLELNTHDCADSMLKLSQVSDGLAASAAAGSGDDPASEVAQALIKLTLAALSAGSQEQKIAGAVGTQVFGLVQGWVFGQTANPVVTMLKSISNQLNEVISSQITICNDLNLIMQEVKVVLENTILVALTSAISTIQSNAEQVAGYAGTKKGISATELSSISAAILDTNDGVNYALTQIHNLIMGVGGSTSLPSALFQCLSGTGTINGLNRNFLSNENFFIPFQTMFHYYVNIQTQGVQMVMQAQNYTAGAPTTITTPFSWSQNASDKYSKWLIGGGSGAKMVQQRDTYRALVAPYYNNFLGYMGALPDDMGTGLLPQTSEKAAPVFYSIESKLLVFGFISYQMRQWTSGKIISRNDQIAYLGIPDVIAPQLRLPSKQEMQNLLGQGFTSSYYNGNYAQYLSDQGFSNDSGDYNSAFWNNVMVWTADTFVCDEKYGMYHVGNITPGFWEYCNVYPPYDINYQSTPIDNPWLLGTFPVAVSLQGNSSGSFSTYSGPYSSNPHDPQNHPNAWQCFYNWVYGAFGVADAKPLEINLSAIYDASGNSAIVMSAEGDDYFPYLYTATSSGVSGPDKLTRSEAFIVGHSALVLTGASLSILFTDQIQGGVYTITKDLQTGVSTWNGNIPGIYTQHKNGFRLIESVFENNNSHQHVVLIGKDDNQPYHIHQNMQDSNWGNLEALPNQHPAGYSDFKLTKTDSSILGVFLGTDDGQPYGISMNRTNITWGWNGNVFNIPSGKSFSALALTNVNNNGQLVLIGNNDHLPYLVTQDASTGAWTWQGELTNQHSAGFRHVTTVIDSNNNFHVFLTGLDDGMPYHIYQNAGSSWTWGGQISAGITGKYENIKAVADNSGNIYLFMSTAANAAYLAMYSQAGWSFNGRISAVN</sequence>
<name>A0A1T4R0B1_9BACT</name>
<reference evidence="1 2" key="1">
    <citation type="submission" date="2017-02" db="EMBL/GenBank/DDBJ databases">
        <authorList>
            <person name="Peterson S.W."/>
        </authorList>
    </citation>
    <scope>NUCLEOTIDE SEQUENCE [LARGE SCALE GENOMIC DNA]</scope>
    <source>
        <strain evidence="1 2">DSM 22335</strain>
    </source>
</reference>
<evidence type="ECO:0000313" key="1">
    <source>
        <dbReference type="EMBL" id="SKA09423.1"/>
    </source>
</evidence>
<proteinExistence type="predicted"/>
<dbReference type="AlphaFoldDB" id="A0A1T4R0B1"/>
<dbReference type="RefSeq" id="WP_078832286.1">
    <property type="nucleotide sequence ID" value="NZ_FUWH01000010.1"/>
</dbReference>